<dbReference type="SUPFAM" id="SSF48452">
    <property type="entry name" value="TPR-like"/>
    <property type="match status" value="1"/>
</dbReference>
<reference evidence="2" key="3">
    <citation type="submission" date="2020-08" db="EMBL/GenBank/DDBJ databases">
        <authorList>
            <person name="Cejkova D."/>
            <person name="Kubasova T."/>
            <person name="Jahodarova E."/>
            <person name="Rychlik I."/>
        </authorList>
    </citation>
    <scope>NUCLEOTIDE SEQUENCE</scope>
    <source>
        <strain evidence="2">An431b</strain>
    </source>
</reference>
<evidence type="ECO:0000313" key="4">
    <source>
        <dbReference type="Proteomes" id="UP000195455"/>
    </source>
</evidence>
<dbReference type="EMBL" id="JACSNV010000035">
    <property type="protein sequence ID" value="MBM6878981.1"/>
    <property type="molecule type" value="Genomic_DNA"/>
</dbReference>
<name>A0A1Y3TX87_9FIRM</name>
<dbReference type="Proteomes" id="UP000195455">
    <property type="component" value="Unassembled WGS sequence"/>
</dbReference>
<dbReference type="EMBL" id="NFHM01000023">
    <property type="protein sequence ID" value="OUN41061.1"/>
    <property type="molecule type" value="Genomic_DNA"/>
</dbReference>
<feature type="transmembrane region" description="Helical" evidence="1">
    <location>
        <begin position="36"/>
        <end position="57"/>
    </location>
</feature>
<evidence type="ECO:0000313" key="2">
    <source>
        <dbReference type="EMBL" id="MBM6878981.1"/>
    </source>
</evidence>
<evidence type="ECO:0000256" key="1">
    <source>
        <dbReference type="SAM" id="Phobius"/>
    </source>
</evidence>
<evidence type="ECO:0000313" key="3">
    <source>
        <dbReference type="EMBL" id="OUN41061.1"/>
    </source>
</evidence>
<dbReference type="Gene3D" id="1.25.40.10">
    <property type="entry name" value="Tetratricopeptide repeat domain"/>
    <property type="match status" value="1"/>
</dbReference>
<proteinExistence type="predicted"/>
<dbReference type="AlphaFoldDB" id="A0A1Y3TX87"/>
<keyword evidence="5" id="KW-1185">Reference proteome</keyword>
<keyword evidence="1" id="KW-0472">Membrane</keyword>
<reference evidence="4" key="1">
    <citation type="submission" date="2017-04" db="EMBL/GenBank/DDBJ databases">
        <title>Function of individual gut microbiota members based on whole genome sequencing of pure cultures obtained from chicken caecum.</title>
        <authorList>
            <person name="Medvecky M."/>
            <person name="Cejkova D."/>
            <person name="Polansky O."/>
            <person name="Karasova D."/>
            <person name="Kubasova T."/>
            <person name="Cizek A."/>
            <person name="Rychlik I."/>
        </authorList>
    </citation>
    <scope>NUCLEOTIDE SEQUENCE [LARGE SCALE GENOMIC DNA]</scope>
    <source>
        <strain evidence="4">An75</strain>
    </source>
</reference>
<organism evidence="3 4">
    <name type="scientific">Anaerotignum lactatifermentans</name>
    <dbReference type="NCBI Taxonomy" id="160404"/>
    <lineage>
        <taxon>Bacteria</taxon>
        <taxon>Bacillati</taxon>
        <taxon>Bacillota</taxon>
        <taxon>Clostridia</taxon>
        <taxon>Lachnospirales</taxon>
        <taxon>Anaerotignaceae</taxon>
        <taxon>Anaerotignum</taxon>
    </lineage>
</organism>
<protein>
    <recommendedName>
        <fullName evidence="6">MalT-like TPR region domain-containing protein</fullName>
    </recommendedName>
</protein>
<reference evidence="2 5" key="4">
    <citation type="journal article" date="2021" name="Sci. Rep.">
        <title>The distribution of antibiotic resistance genes in chicken gut microbiota commensals.</title>
        <authorList>
            <person name="Juricova H."/>
            <person name="Matiasovicova J."/>
            <person name="Kubasova T."/>
            <person name="Cejkova D."/>
            <person name="Rychlik I."/>
        </authorList>
    </citation>
    <scope>NUCLEOTIDE SEQUENCE [LARGE SCALE GENOMIC DNA]</scope>
    <source>
        <strain evidence="2 5">An431b</strain>
    </source>
</reference>
<sequence length="226" mass="26203">MKRIAKIIIIGICFGLTLLLLKVIFGIDDTTFMRGYWIVAPAIVIGALIINVCYNLFYFNKVKKIVKLLNEEKPQEYIDRIEDLLKTAKGKNLRNILELNLAAGYIETKQFDIAIPLLEKLSHKRLKGSAVNVVHKINLCLSYFETAQYDKAITIYNENQRLFQQYKHNKIYGGNIAMLEVIASIINEQYDQAEELLNYAKKIYDDPRLQKSFQEFFDILNKAKVE</sequence>
<dbReference type="RefSeq" id="WP_022254145.1">
    <property type="nucleotide sequence ID" value="NZ_JACSNT010000033.1"/>
</dbReference>
<evidence type="ECO:0008006" key="6">
    <source>
        <dbReference type="Google" id="ProtNLM"/>
    </source>
</evidence>
<keyword evidence="1" id="KW-0812">Transmembrane</keyword>
<gene>
    <name evidence="3" type="ORF">B5G26_12525</name>
    <name evidence="2" type="ORF">H9X83_12675</name>
</gene>
<keyword evidence="1" id="KW-1133">Transmembrane helix</keyword>
<accession>A0A1Y3TX87</accession>
<comment type="caution">
    <text evidence="3">The sequence shown here is derived from an EMBL/GenBank/DDBJ whole genome shotgun (WGS) entry which is preliminary data.</text>
</comment>
<reference evidence="3" key="2">
    <citation type="journal article" date="2018" name="BMC Genomics">
        <title>Whole genome sequencing and function prediction of 133 gut anaerobes isolated from chicken caecum in pure cultures.</title>
        <authorList>
            <person name="Medvecky M."/>
            <person name="Cejkova D."/>
            <person name="Polansky O."/>
            <person name="Karasova D."/>
            <person name="Kubasova T."/>
            <person name="Cizek A."/>
            <person name="Rychlik I."/>
        </authorList>
    </citation>
    <scope>NUCLEOTIDE SEQUENCE</scope>
    <source>
        <strain evidence="3">An75</strain>
    </source>
</reference>
<dbReference type="InterPro" id="IPR011990">
    <property type="entry name" value="TPR-like_helical_dom_sf"/>
</dbReference>
<evidence type="ECO:0000313" key="5">
    <source>
        <dbReference type="Proteomes" id="UP000729290"/>
    </source>
</evidence>
<dbReference type="Proteomes" id="UP000729290">
    <property type="component" value="Unassembled WGS sequence"/>
</dbReference>